<evidence type="ECO:0000313" key="2">
    <source>
        <dbReference type="Proteomes" id="UP001446871"/>
    </source>
</evidence>
<gene>
    <name evidence="1" type="ORF">PG996_011945</name>
</gene>
<sequence>MPPTAAWPPTGIGQPIPRAFLGYVLLCSRPAGPSFLAVLECVKDAFDDDEELDEEARRE</sequence>
<evidence type="ECO:0000313" key="1">
    <source>
        <dbReference type="EMBL" id="KAK8052644.1"/>
    </source>
</evidence>
<dbReference type="EMBL" id="JAQQWM010000008">
    <property type="protein sequence ID" value="KAK8052644.1"/>
    <property type="molecule type" value="Genomic_DNA"/>
</dbReference>
<comment type="caution">
    <text evidence="1">The sequence shown here is derived from an EMBL/GenBank/DDBJ whole genome shotgun (WGS) entry which is preliminary data.</text>
</comment>
<organism evidence="1 2">
    <name type="scientific">Apiospora saccharicola</name>
    <dbReference type="NCBI Taxonomy" id="335842"/>
    <lineage>
        <taxon>Eukaryota</taxon>
        <taxon>Fungi</taxon>
        <taxon>Dikarya</taxon>
        <taxon>Ascomycota</taxon>
        <taxon>Pezizomycotina</taxon>
        <taxon>Sordariomycetes</taxon>
        <taxon>Xylariomycetidae</taxon>
        <taxon>Amphisphaeriales</taxon>
        <taxon>Apiosporaceae</taxon>
        <taxon>Apiospora</taxon>
    </lineage>
</organism>
<name>A0ABR1U163_9PEZI</name>
<proteinExistence type="predicted"/>
<reference evidence="1 2" key="1">
    <citation type="submission" date="2023-01" db="EMBL/GenBank/DDBJ databases">
        <title>Analysis of 21 Apiospora genomes using comparative genomics revels a genus with tremendous synthesis potential of carbohydrate active enzymes and secondary metabolites.</title>
        <authorList>
            <person name="Sorensen T."/>
        </authorList>
    </citation>
    <scope>NUCLEOTIDE SEQUENCE [LARGE SCALE GENOMIC DNA]</scope>
    <source>
        <strain evidence="1 2">CBS 83171</strain>
    </source>
</reference>
<accession>A0ABR1U163</accession>
<keyword evidence="2" id="KW-1185">Reference proteome</keyword>
<dbReference type="Proteomes" id="UP001446871">
    <property type="component" value="Unassembled WGS sequence"/>
</dbReference>
<protein>
    <submittedName>
        <fullName evidence="1">Uncharacterized protein</fullName>
    </submittedName>
</protein>